<dbReference type="AlphaFoldDB" id="A0AAX1XGX3"/>
<dbReference type="Proteomes" id="UP000283878">
    <property type="component" value="Unassembled WGS sequence"/>
</dbReference>
<dbReference type="Pfam" id="PF11726">
    <property type="entry name" value="YagK_YfjJ_C"/>
    <property type="match status" value="1"/>
</dbReference>
<reference evidence="2 3" key="1">
    <citation type="journal article" date="2018" name="AMB Express">
        <title>Occurrence and significance of pathogenicity and fitness islands in environmental vibrios.</title>
        <authorList>
            <person name="Klein S."/>
            <person name="Pipes S."/>
            <person name="Lovell C.R."/>
        </authorList>
    </citation>
    <scope>NUCLEOTIDE SEQUENCE [LARGE SCALE GENOMIC DNA]</scope>
    <source>
        <strain evidence="2 3">JBS-8-11-1</strain>
    </source>
</reference>
<evidence type="ECO:0000313" key="3">
    <source>
        <dbReference type="Proteomes" id="UP000283878"/>
    </source>
</evidence>
<dbReference type="InterPro" id="IPR057271">
    <property type="entry name" value="YagK_YfjJ_C"/>
</dbReference>
<dbReference type="EMBL" id="PKPZ01000024">
    <property type="protein sequence ID" value="RPB33673.1"/>
    <property type="molecule type" value="Genomic_DNA"/>
</dbReference>
<evidence type="ECO:0000313" key="2">
    <source>
        <dbReference type="EMBL" id="RPB33673.1"/>
    </source>
</evidence>
<organism evidence="2 3">
    <name type="scientific">Vibrio diabolicus</name>
    <dbReference type="NCBI Taxonomy" id="50719"/>
    <lineage>
        <taxon>Bacteria</taxon>
        <taxon>Pseudomonadati</taxon>
        <taxon>Pseudomonadota</taxon>
        <taxon>Gammaproteobacteria</taxon>
        <taxon>Vibrionales</taxon>
        <taxon>Vibrionaceae</taxon>
        <taxon>Vibrio</taxon>
        <taxon>Vibrio diabolicus subgroup</taxon>
    </lineage>
</organism>
<sequence length="230" mass="27611">MKKEKGIRVREPKIYQGEFFYDIKLNPKREYYEPYLIKSKELLDYVTTEHNRVIAFSVVLRFPQDLEQDRDISYITNFRRIFQRKIDFTLEEKKKEKTRVHHVKKGNKAFNIWCRERDSGNNDHYHMFILMSNENFRSLGHYSTSPEPQKSLAVLVQEAWSDALGYSYCGMRGLVHFPNNNKFRVVQNRYDTKSNYDALLFRMCYLAKRETKNFGEGIRSFGCSRIKREP</sequence>
<feature type="domain" description="YagK/YfjJ C-terminal" evidence="1">
    <location>
        <begin position="48"/>
        <end position="224"/>
    </location>
</feature>
<gene>
    <name evidence="2" type="ORF">CYQ91_22340</name>
</gene>
<proteinExistence type="predicted"/>
<dbReference type="RefSeq" id="WP_124009084.1">
    <property type="nucleotide sequence ID" value="NZ_PKPZ01000024.1"/>
</dbReference>
<accession>A0AAX1XGX3</accession>
<name>A0AAX1XGX3_9VIBR</name>
<comment type="caution">
    <text evidence="2">The sequence shown here is derived from an EMBL/GenBank/DDBJ whole genome shotgun (WGS) entry which is preliminary data.</text>
</comment>
<evidence type="ECO:0000259" key="1">
    <source>
        <dbReference type="Pfam" id="PF11726"/>
    </source>
</evidence>
<protein>
    <submittedName>
        <fullName evidence="2">Inovirus Gp2 family protein</fullName>
    </submittedName>
</protein>